<dbReference type="PANTHER" id="PTHR31713:SF10">
    <property type="entry name" value="EXPRESSED PROTEIN"/>
    <property type="match status" value="1"/>
</dbReference>
<evidence type="ECO:0000259" key="10">
    <source>
        <dbReference type="Pfam" id="PF20452"/>
    </source>
</evidence>
<sequence length="614" mass="68722">MAQPPPAKRMKLAVPVGVGGAEVASPRSRRLRQTLLVVLFMVRVSVRTMVPASISQIGGMFNRYMEHAFRKYHEMISSELATFQGQVESKLETFQGQFEDLRHEVRQLARLCSSLHADRHTRLEPNQEHANANGSNTNIRLCFLNDLKPPIYNEKNLTAENNAAIKVAIFEGDKIITSGPLSKAKVEILVLRGDFSNNGRDDWTEKEFENHIVQGRDGQGVVLGIDRTVRLTNGEVELSQIRFKEGSCRTPSRKFIMAARVCKSEKTVRVREAIMKPVMVLDRRNEANEKRYPPRLDDDVYRLEEIAKNGAYHKRLHEAGISTVQGFLKALNKDANKLRKILEMENKHNSWSKMIGHAKECVPEDKQELKRYENEEGNVVLFFNCVHDLVGAAFPHDYVACEAFKPYQKALVNKWKERAHESLEGIPSDYVMKGNVPEPISSGTDAADVPVGVWLPNFSAVHLATYQVTGAVENVARGTMNLVTEPNYPNANYGPMITDLDDLNTHDYQGQGNPQLGQQQMISPSIGPDWQQNPQGPTYSPDPFELASMMFQDPSRASTSAPLNLEPPHHLPQHHQMAPTAAPAWPRAARPWCAEHEQGPSCSAFPGSGHGNSC</sequence>
<keyword evidence="7" id="KW-0539">Nucleus</keyword>
<dbReference type="GO" id="GO:0005634">
    <property type="term" value="C:nucleus"/>
    <property type="evidence" value="ECO:0007669"/>
    <property type="project" value="UniProtKB-SubCell"/>
</dbReference>
<comment type="subcellular location">
    <subcellularLocation>
        <location evidence="1">Nucleus</location>
    </subcellularLocation>
</comment>
<evidence type="ECO:0000259" key="9">
    <source>
        <dbReference type="Pfam" id="PF20451"/>
    </source>
</evidence>
<evidence type="ECO:0000256" key="2">
    <source>
        <dbReference type="ARBA" id="ARBA00007214"/>
    </source>
</evidence>
<feature type="domain" description="Calmodulin binding protein-like N-terminal" evidence="8">
    <location>
        <begin position="140"/>
        <end position="282"/>
    </location>
</feature>
<evidence type="ECO:0000256" key="5">
    <source>
        <dbReference type="ARBA" id="ARBA00023159"/>
    </source>
</evidence>
<dbReference type="InterPro" id="IPR046830">
    <property type="entry name" value="Calmod_bind_M"/>
</dbReference>
<evidence type="ECO:0000313" key="11">
    <source>
        <dbReference type="EMBL" id="JAE22879.1"/>
    </source>
</evidence>
<evidence type="ECO:0000256" key="6">
    <source>
        <dbReference type="ARBA" id="ARBA00023163"/>
    </source>
</evidence>
<feature type="domain" description="Calmodulin binding protein C-terminal" evidence="10">
    <location>
        <begin position="372"/>
        <end position="424"/>
    </location>
</feature>
<evidence type="ECO:0008006" key="12">
    <source>
        <dbReference type="Google" id="ProtNLM"/>
    </source>
</evidence>
<keyword evidence="3" id="KW-0805">Transcription regulation</keyword>
<dbReference type="InterPro" id="IPR012416">
    <property type="entry name" value="CBP60"/>
</dbReference>
<dbReference type="EMBL" id="GBRH01175017">
    <property type="protein sequence ID" value="JAE22879.1"/>
    <property type="molecule type" value="Transcribed_RNA"/>
</dbReference>
<dbReference type="Pfam" id="PF20451">
    <property type="entry name" value="Calmod_bind_M"/>
    <property type="match status" value="1"/>
</dbReference>
<reference evidence="11" key="1">
    <citation type="submission" date="2014-09" db="EMBL/GenBank/DDBJ databases">
        <authorList>
            <person name="Magalhaes I.L.F."/>
            <person name="Oliveira U."/>
            <person name="Santos F.R."/>
            <person name="Vidigal T.H.D.A."/>
            <person name="Brescovit A.D."/>
            <person name="Santos A.J."/>
        </authorList>
    </citation>
    <scope>NUCLEOTIDE SEQUENCE</scope>
    <source>
        <tissue evidence="11">Shoot tissue taken approximately 20 cm above the soil surface</tissue>
    </source>
</reference>
<keyword evidence="6" id="KW-0804">Transcription</keyword>
<dbReference type="GO" id="GO:0005516">
    <property type="term" value="F:calmodulin binding"/>
    <property type="evidence" value="ECO:0007669"/>
    <property type="project" value="InterPro"/>
</dbReference>
<dbReference type="PANTHER" id="PTHR31713">
    <property type="entry name" value="OS02G0177800 PROTEIN"/>
    <property type="match status" value="1"/>
</dbReference>
<keyword evidence="5" id="KW-0010">Activator</keyword>
<dbReference type="InterPro" id="IPR046831">
    <property type="entry name" value="Calmodulin_bind_N"/>
</dbReference>
<name>A0A0A9GHG1_ARUDO</name>
<accession>A0A0A9GHG1</accession>
<organism evidence="11">
    <name type="scientific">Arundo donax</name>
    <name type="common">Giant reed</name>
    <name type="synonym">Donax arundinaceus</name>
    <dbReference type="NCBI Taxonomy" id="35708"/>
    <lineage>
        <taxon>Eukaryota</taxon>
        <taxon>Viridiplantae</taxon>
        <taxon>Streptophyta</taxon>
        <taxon>Embryophyta</taxon>
        <taxon>Tracheophyta</taxon>
        <taxon>Spermatophyta</taxon>
        <taxon>Magnoliopsida</taxon>
        <taxon>Liliopsida</taxon>
        <taxon>Poales</taxon>
        <taxon>Poaceae</taxon>
        <taxon>PACMAD clade</taxon>
        <taxon>Arundinoideae</taxon>
        <taxon>Arundineae</taxon>
        <taxon>Arundo</taxon>
    </lineage>
</organism>
<feature type="domain" description="Calmodulin binding protein central" evidence="9">
    <location>
        <begin position="296"/>
        <end position="361"/>
    </location>
</feature>
<comment type="similarity">
    <text evidence="2">Belongs to the plant ACBP60 protein family.</text>
</comment>
<dbReference type="GO" id="GO:0043565">
    <property type="term" value="F:sequence-specific DNA binding"/>
    <property type="evidence" value="ECO:0007669"/>
    <property type="project" value="TreeGrafter"/>
</dbReference>
<dbReference type="AlphaFoldDB" id="A0A0A9GHG1"/>
<evidence type="ECO:0000256" key="4">
    <source>
        <dbReference type="ARBA" id="ARBA00023125"/>
    </source>
</evidence>
<keyword evidence="4" id="KW-0238">DNA-binding</keyword>
<reference evidence="11" key="2">
    <citation type="journal article" date="2015" name="Data Brief">
        <title>Shoot transcriptome of the giant reed, Arundo donax.</title>
        <authorList>
            <person name="Barrero R.A."/>
            <person name="Guerrero F.D."/>
            <person name="Moolhuijzen P."/>
            <person name="Goolsby J.A."/>
            <person name="Tidwell J."/>
            <person name="Bellgard S.E."/>
            <person name="Bellgard M.I."/>
        </authorList>
    </citation>
    <scope>NUCLEOTIDE SEQUENCE</scope>
    <source>
        <tissue evidence="11">Shoot tissue taken approximately 20 cm above the soil surface</tissue>
    </source>
</reference>
<evidence type="ECO:0000256" key="7">
    <source>
        <dbReference type="ARBA" id="ARBA00023242"/>
    </source>
</evidence>
<protein>
    <recommendedName>
        <fullName evidence="12">Calmodulin-binding protein</fullName>
    </recommendedName>
</protein>
<proteinExistence type="inferred from homology"/>
<evidence type="ECO:0000256" key="3">
    <source>
        <dbReference type="ARBA" id="ARBA00023015"/>
    </source>
</evidence>
<dbReference type="Pfam" id="PF20452">
    <property type="entry name" value="Calmod_bind_C"/>
    <property type="match status" value="1"/>
</dbReference>
<dbReference type="Pfam" id="PF07887">
    <property type="entry name" value="Calmodulin_bind"/>
    <property type="match status" value="1"/>
</dbReference>
<evidence type="ECO:0000259" key="8">
    <source>
        <dbReference type="Pfam" id="PF07887"/>
    </source>
</evidence>
<dbReference type="InterPro" id="IPR046829">
    <property type="entry name" value="Calmod_bind_C"/>
</dbReference>
<dbReference type="GO" id="GO:0003700">
    <property type="term" value="F:DNA-binding transcription factor activity"/>
    <property type="evidence" value="ECO:0007669"/>
    <property type="project" value="TreeGrafter"/>
</dbReference>
<evidence type="ECO:0000256" key="1">
    <source>
        <dbReference type="ARBA" id="ARBA00004123"/>
    </source>
</evidence>
<dbReference type="GO" id="GO:0080142">
    <property type="term" value="P:regulation of salicylic acid biosynthetic process"/>
    <property type="evidence" value="ECO:0007669"/>
    <property type="project" value="TreeGrafter"/>
</dbReference>